<dbReference type="RefSeq" id="WP_066564950.1">
    <property type="nucleotide sequence ID" value="NZ_CP015622.1"/>
</dbReference>
<dbReference type="PANTHER" id="PTHR36849:SF1">
    <property type="entry name" value="CYTOPLASMIC PROTEIN"/>
    <property type="match status" value="1"/>
</dbReference>
<reference evidence="1 2" key="1">
    <citation type="submission" date="2016-05" db="EMBL/GenBank/DDBJ databases">
        <title>Complete genome sequence of Corynebacterium crudilactis, a new Corynebacterium species isolated from raw cow's milk.</title>
        <authorList>
            <person name="Christian R."/>
            <person name="Zimmermann J."/>
            <person name="Lipski A."/>
            <person name="Kalinowski J."/>
        </authorList>
    </citation>
    <scope>NUCLEOTIDE SEQUENCE [LARGE SCALE GENOMIC DNA]</scope>
    <source>
        <strain evidence="1 2">JZ16</strain>
    </source>
</reference>
<dbReference type="STRING" id="1652495.ccrud_03905"/>
<dbReference type="PANTHER" id="PTHR36849">
    <property type="entry name" value="CYTOPLASMIC PROTEIN-RELATED"/>
    <property type="match status" value="1"/>
</dbReference>
<proteinExistence type="predicted"/>
<dbReference type="InterPro" id="IPR052552">
    <property type="entry name" value="YeaO-like"/>
</dbReference>
<dbReference type="OrthoDB" id="9790745at2"/>
<evidence type="ECO:0000313" key="2">
    <source>
        <dbReference type="Proteomes" id="UP000076929"/>
    </source>
</evidence>
<dbReference type="Proteomes" id="UP000076929">
    <property type="component" value="Chromosome"/>
</dbReference>
<keyword evidence="2" id="KW-1185">Reference proteome</keyword>
<evidence type="ECO:0000313" key="1">
    <source>
        <dbReference type="EMBL" id="ANE03446.1"/>
    </source>
</evidence>
<dbReference type="Pfam" id="PF22752">
    <property type="entry name" value="DUF488-N3i"/>
    <property type="match status" value="1"/>
</dbReference>
<protein>
    <submittedName>
        <fullName evidence="1">MarR family transcriptional regulator</fullName>
    </submittedName>
</protein>
<sequence length="117" mass="13374">MAIHTAKVHDVLNGARTYGTTVLVDRLWPRGVKKDDLKPELWLKGVAPTPDLRKWFGHEPAKFEEFRKRYIAELDASEEKDLTLLLDASSRTPVTLLYGAADRDHNHAIVLAEWLEK</sequence>
<dbReference type="KEGG" id="ccjz:ccrud_03905"/>
<dbReference type="EMBL" id="CP015622">
    <property type="protein sequence ID" value="ANE03446.1"/>
    <property type="molecule type" value="Genomic_DNA"/>
</dbReference>
<accession>A0A172QRX9</accession>
<organism evidence="1 2">
    <name type="scientific">Corynebacterium crudilactis</name>
    <dbReference type="NCBI Taxonomy" id="1652495"/>
    <lineage>
        <taxon>Bacteria</taxon>
        <taxon>Bacillati</taxon>
        <taxon>Actinomycetota</taxon>
        <taxon>Actinomycetes</taxon>
        <taxon>Mycobacteriales</taxon>
        <taxon>Corynebacteriaceae</taxon>
        <taxon>Corynebacterium</taxon>
    </lineage>
</organism>
<name>A0A172QRX9_9CORY</name>
<gene>
    <name evidence="1" type="ORF">ccrud_03905</name>
</gene>
<dbReference type="AlphaFoldDB" id="A0A172QRX9"/>